<evidence type="ECO:0000313" key="2">
    <source>
        <dbReference type="EMBL" id="MCE0481985.1"/>
    </source>
</evidence>
<feature type="region of interest" description="Disordered" evidence="1">
    <location>
        <begin position="44"/>
        <end position="65"/>
    </location>
</feature>
<organism evidence="2 3">
    <name type="scientific">Datura stramonium</name>
    <name type="common">Jimsonweed</name>
    <name type="synonym">Common thornapple</name>
    <dbReference type="NCBI Taxonomy" id="4076"/>
    <lineage>
        <taxon>Eukaryota</taxon>
        <taxon>Viridiplantae</taxon>
        <taxon>Streptophyta</taxon>
        <taxon>Embryophyta</taxon>
        <taxon>Tracheophyta</taxon>
        <taxon>Spermatophyta</taxon>
        <taxon>Magnoliopsida</taxon>
        <taxon>eudicotyledons</taxon>
        <taxon>Gunneridae</taxon>
        <taxon>Pentapetalae</taxon>
        <taxon>asterids</taxon>
        <taxon>lamiids</taxon>
        <taxon>Solanales</taxon>
        <taxon>Solanaceae</taxon>
        <taxon>Solanoideae</taxon>
        <taxon>Datureae</taxon>
        <taxon>Datura</taxon>
    </lineage>
</organism>
<comment type="caution">
    <text evidence="2">The sequence shown here is derived from an EMBL/GenBank/DDBJ whole genome shotgun (WGS) entry which is preliminary data.</text>
</comment>
<dbReference type="Proteomes" id="UP000823775">
    <property type="component" value="Unassembled WGS sequence"/>
</dbReference>
<keyword evidence="3" id="KW-1185">Reference proteome</keyword>
<dbReference type="EMBL" id="JACEIK010005656">
    <property type="protein sequence ID" value="MCE0481985.1"/>
    <property type="molecule type" value="Genomic_DNA"/>
</dbReference>
<protein>
    <submittedName>
        <fullName evidence="2">Uncharacterized protein</fullName>
    </submittedName>
</protein>
<evidence type="ECO:0000256" key="1">
    <source>
        <dbReference type="SAM" id="MobiDB-lite"/>
    </source>
</evidence>
<reference evidence="2 3" key="1">
    <citation type="journal article" date="2021" name="BMC Genomics">
        <title>Datura genome reveals duplications of psychoactive alkaloid biosynthetic genes and high mutation rate following tissue culture.</title>
        <authorList>
            <person name="Rajewski A."/>
            <person name="Carter-House D."/>
            <person name="Stajich J."/>
            <person name="Litt A."/>
        </authorList>
    </citation>
    <scope>NUCLEOTIDE SEQUENCE [LARGE SCALE GENOMIC DNA]</scope>
    <source>
        <strain evidence="2">AR-01</strain>
    </source>
</reference>
<proteinExistence type="predicted"/>
<gene>
    <name evidence="2" type="ORF">HAX54_040263</name>
</gene>
<accession>A0ABS8VQR5</accession>
<name>A0ABS8VQR5_DATST</name>
<sequence length="133" mass="15371">MRDIFNIGIDNISCIAHLSRVCCCSKDEIEMSFRDQILHSEKKYRSRRQYKHSTGANRPAHQIRPSVQQSLDRCHGLVVAEHVPQQQYCLEETLEIHVLYRRGTNSRSYACTDAPLRHEPLSQSYSPGCSPRE</sequence>
<evidence type="ECO:0000313" key="3">
    <source>
        <dbReference type="Proteomes" id="UP000823775"/>
    </source>
</evidence>